<keyword evidence="4" id="KW-0540">Nuclease</keyword>
<dbReference type="InterPro" id="IPR041588">
    <property type="entry name" value="Integrase_H2C2"/>
</dbReference>
<evidence type="ECO:0000256" key="3">
    <source>
        <dbReference type="ARBA" id="ARBA00022695"/>
    </source>
</evidence>
<dbReference type="PANTHER" id="PTHR37984:SF5">
    <property type="entry name" value="PROTEIN NYNRIN-LIKE"/>
    <property type="match status" value="1"/>
</dbReference>
<dbReference type="InterPro" id="IPR050951">
    <property type="entry name" value="Retrovirus_Pol_polyprotein"/>
</dbReference>
<evidence type="ECO:0000256" key="2">
    <source>
        <dbReference type="ARBA" id="ARBA00022679"/>
    </source>
</evidence>
<accession>A0ABQ9GM22</accession>
<keyword evidence="11" id="KW-1185">Reference proteome</keyword>
<protein>
    <recommendedName>
        <fullName evidence="1">RNA-directed DNA polymerase</fullName>
        <ecNumber evidence="1">2.7.7.49</ecNumber>
    </recommendedName>
</protein>
<evidence type="ECO:0000256" key="1">
    <source>
        <dbReference type="ARBA" id="ARBA00012493"/>
    </source>
</evidence>
<evidence type="ECO:0000313" key="10">
    <source>
        <dbReference type="EMBL" id="KAJ8873065.1"/>
    </source>
</evidence>
<evidence type="ECO:0000256" key="6">
    <source>
        <dbReference type="ARBA" id="ARBA00022801"/>
    </source>
</evidence>
<dbReference type="EC" id="2.7.7.49" evidence="1"/>
<dbReference type="InterPro" id="IPR043502">
    <property type="entry name" value="DNA/RNA_pol_sf"/>
</dbReference>
<comment type="caution">
    <text evidence="10">The sequence shown here is derived from an EMBL/GenBank/DDBJ whole genome shotgun (WGS) entry which is preliminary data.</text>
</comment>
<dbReference type="SUPFAM" id="SSF56672">
    <property type="entry name" value="DNA/RNA polymerases"/>
    <property type="match status" value="1"/>
</dbReference>
<dbReference type="Pfam" id="PF17921">
    <property type="entry name" value="Integrase_H2C2"/>
    <property type="match status" value="1"/>
</dbReference>
<dbReference type="Pfam" id="PF17917">
    <property type="entry name" value="RT_RNaseH"/>
    <property type="match status" value="1"/>
</dbReference>
<dbReference type="EMBL" id="JARBHB010000011">
    <property type="protein sequence ID" value="KAJ8873065.1"/>
    <property type="molecule type" value="Genomic_DNA"/>
</dbReference>
<keyword evidence="5" id="KW-0255">Endonuclease</keyword>
<feature type="domain" description="Integrase zinc-binding" evidence="9">
    <location>
        <begin position="732"/>
        <end position="786"/>
    </location>
</feature>
<evidence type="ECO:0000313" key="11">
    <source>
        <dbReference type="Proteomes" id="UP001159363"/>
    </source>
</evidence>
<keyword evidence="2" id="KW-0808">Transferase</keyword>
<dbReference type="InterPro" id="IPR041373">
    <property type="entry name" value="RT_RNaseH"/>
</dbReference>
<evidence type="ECO:0000259" key="9">
    <source>
        <dbReference type="Pfam" id="PF17921"/>
    </source>
</evidence>
<organism evidence="10 11">
    <name type="scientific">Dryococelus australis</name>
    <dbReference type="NCBI Taxonomy" id="614101"/>
    <lineage>
        <taxon>Eukaryota</taxon>
        <taxon>Metazoa</taxon>
        <taxon>Ecdysozoa</taxon>
        <taxon>Arthropoda</taxon>
        <taxon>Hexapoda</taxon>
        <taxon>Insecta</taxon>
        <taxon>Pterygota</taxon>
        <taxon>Neoptera</taxon>
        <taxon>Polyneoptera</taxon>
        <taxon>Phasmatodea</taxon>
        <taxon>Verophasmatodea</taxon>
        <taxon>Anareolatae</taxon>
        <taxon>Phasmatidae</taxon>
        <taxon>Eurycanthinae</taxon>
        <taxon>Dryococelus</taxon>
    </lineage>
</organism>
<keyword evidence="3" id="KW-0548">Nucleotidyltransferase</keyword>
<sequence length="1271" mass="142672">MKERYTVYVLGIKLYRSRGHGHIVVRLLACRLGEPGSIPGGVTPGLSHVIIVTHDAAGRRVFSGLPFPPSHHSGAAPYSTSSTFNCSQDLAVESRPKLSRFRSVRSSEASFVIRGRAINFASQLQLPRTSDRPQTASQYFTIPPLSLVSCDAASSPQVRCLGPHESTTAIAPGKRDLYWQRNVGANKDAVSCCCGKHGFKTRAGGCLCGAGVVLLSLASLLVGTRKASRCDVDRASSRFVHTTLFLPRFKALTLFKQVLNLHVRITRTQRVDKHVPSDSRRTQLWELRWCSGQITRFQVGEQRSSIPEGDAPRFSHVGIWADNATGRRVFSGISRFPCPFHSGSAPYSYRFILKTSIPRTSQIPSLTHTTVCITHTKRRLLSCRCCRCRIPRRHSEAFCTVLFKVRSHYYIPLITGSKLNWACLKNCRPTTIAGDNNKRLKSTLPPDEFAKYSWLYLFQELQPHAPPKWRCWSATCRYAVRQSVPVANQMQDLLPEARADNHITGKPASKKPPCHFVSVLYPLCGYAQCSILFWEECVGYLGRLTFAATGVCLTSSTPHVRWAGLLVCKYGRRGAAAAREPRSAFLSLVRHLDHVTSASQSSTTRVPFQDFRIPTNASRKSLSKKSLTDARVSFNPDDGIYTLRQHMRELVKKGMEKFADYLDHAPFTLYTDNQALSWLHKSQKSAGRLARWLVRFARFKFNMQHIRGIDNSVADALSRSEEFDKTKSRVFVPENLTAMVFKYYHVYYYGGHVGRDKTICGLLETFTWSGISTDLEKGCDACQYAKPINQKPEGQYTGMVATYPWERVYLDVMGPLPRRVIYGCDKESRPTLFAFYGRLPQCFIKPFVTGLSLGLCLGPVQNRRGRLDSWHPLPTTSKKEQSLSRLRETLCRICTLPHSSPLRCFQARSKLELWTVNDKGATWSLIKEREGWDGGAARWRKYRQTIPGDNDKGGVAAKTIPSGWGCDEEGPGVNFWSSRRTMPRGGEDAGTIGARAKENCFQWEIHTEMYSKYGETGSALAANGAELPKYEIWDVFVLPRSSSFGNEQCTGYPFFYYIIPVAAAEVGLRRAALLIKSPNAYLYLSAALFFAPKWVKLVERDDRNNGLGALREGGEASGGLGPFQLIACYFTRLRLLIGCCDQVRPLYSNVQRSLTLLHLTNYWLKVKPGVFKEFPSNHNSRRQYELDRPEQLGDHHWVVSRRRVFSATLTPPGNLTPSRERGGACVRANCVERRGAGGGTVHIKGLAHVWDELMLGGRSRTRRAMTKLCVL</sequence>
<keyword evidence="6" id="KW-0378">Hydrolase</keyword>
<dbReference type="Proteomes" id="UP001159363">
    <property type="component" value="Chromosome 10"/>
</dbReference>
<keyword evidence="7" id="KW-0695">RNA-directed DNA polymerase</keyword>
<evidence type="ECO:0000256" key="7">
    <source>
        <dbReference type="ARBA" id="ARBA00022918"/>
    </source>
</evidence>
<dbReference type="Gene3D" id="1.10.340.70">
    <property type="match status" value="1"/>
</dbReference>
<evidence type="ECO:0000256" key="5">
    <source>
        <dbReference type="ARBA" id="ARBA00022759"/>
    </source>
</evidence>
<reference evidence="10 11" key="1">
    <citation type="submission" date="2023-02" db="EMBL/GenBank/DDBJ databases">
        <title>LHISI_Scaffold_Assembly.</title>
        <authorList>
            <person name="Stuart O.P."/>
            <person name="Cleave R."/>
            <person name="Magrath M.J.L."/>
            <person name="Mikheyev A.S."/>
        </authorList>
    </citation>
    <scope>NUCLEOTIDE SEQUENCE [LARGE SCALE GENOMIC DNA]</scope>
    <source>
        <strain evidence="10">Daus_M_001</strain>
        <tissue evidence="10">Leg muscle</tissue>
    </source>
</reference>
<evidence type="ECO:0000259" key="8">
    <source>
        <dbReference type="Pfam" id="PF17917"/>
    </source>
</evidence>
<feature type="domain" description="Reverse transcriptase RNase H-like" evidence="8">
    <location>
        <begin position="651"/>
        <end position="699"/>
    </location>
</feature>
<dbReference type="PANTHER" id="PTHR37984">
    <property type="entry name" value="PROTEIN CBG26694"/>
    <property type="match status" value="1"/>
</dbReference>
<name>A0ABQ9GM22_9NEOP</name>
<gene>
    <name evidence="10" type="ORF">PR048_026681</name>
</gene>
<evidence type="ECO:0000256" key="4">
    <source>
        <dbReference type="ARBA" id="ARBA00022722"/>
    </source>
</evidence>
<proteinExistence type="predicted"/>